<evidence type="ECO:0000256" key="6">
    <source>
        <dbReference type="SAM" id="MobiDB-lite"/>
    </source>
</evidence>
<feature type="compositionally biased region" description="Low complexity" evidence="6">
    <location>
        <begin position="126"/>
        <end position="135"/>
    </location>
</feature>
<keyword evidence="2" id="KW-0490">MHC I</keyword>
<proteinExistence type="predicted"/>
<dbReference type="Proteomes" id="UP000515165">
    <property type="component" value="Chromosome 7"/>
</dbReference>
<evidence type="ECO:0000256" key="4">
    <source>
        <dbReference type="ARBA" id="ARBA00023136"/>
    </source>
</evidence>
<feature type="compositionally biased region" description="Gly residues" evidence="6">
    <location>
        <begin position="212"/>
        <end position="223"/>
    </location>
</feature>
<evidence type="ECO:0000256" key="1">
    <source>
        <dbReference type="ARBA" id="ARBA00004167"/>
    </source>
</evidence>
<dbReference type="PANTHER" id="PTHR16675:SF251">
    <property type="entry name" value="HLA CLASS I HISTOCOMPATIBILITY ANTIGEN, C ALPHA CHAIN"/>
    <property type="match status" value="1"/>
</dbReference>
<dbReference type="InterPro" id="IPR036179">
    <property type="entry name" value="Ig-like_dom_sf"/>
</dbReference>
<dbReference type="SUPFAM" id="SSF54452">
    <property type="entry name" value="MHC antigen-recognition domain"/>
    <property type="match status" value="1"/>
</dbReference>
<accession>A0A6J2DYX4</accession>
<dbReference type="PANTHER" id="PTHR16675">
    <property type="entry name" value="MHC CLASS I-RELATED"/>
    <property type="match status" value="1"/>
</dbReference>
<evidence type="ECO:0000256" key="2">
    <source>
        <dbReference type="ARBA" id="ARBA00022451"/>
    </source>
</evidence>
<dbReference type="GO" id="GO:0003743">
    <property type="term" value="F:translation initiation factor activity"/>
    <property type="evidence" value="ECO:0007669"/>
    <property type="project" value="UniProtKB-KW"/>
</dbReference>
<keyword evidence="5" id="KW-0325">Glycoprotein</keyword>
<keyword evidence="9" id="KW-0396">Initiation factor</keyword>
<gene>
    <name evidence="9" type="primary">LOC113927989</name>
</gene>
<dbReference type="GO" id="GO:0002476">
    <property type="term" value="P:antigen processing and presentation of endogenous peptide antigen via MHC class Ib"/>
    <property type="evidence" value="ECO:0007669"/>
    <property type="project" value="TreeGrafter"/>
</dbReference>
<dbReference type="InterPro" id="IPR050208">
    <property type="entry name" value="MHC_class-I_related"/>
</dbReference>
<dbReference type="OrthoDB" id="8929156at2759"/>
<dbReference type="GO" id="GO:0002486">
    <property type="term" value="P:antigen processing and presentation of endogenous peptide antigen via MHC class I via ER pathway, TAP-independent"/>
    <property type="evidence" value="ECO:0007669"/>
    <property type="project" value="TreeGrafter"/>
</dbReference>
<dbReference type="RefSeq" id="XP_027459892.2">
    <property type="nucleotide sequence ID" value="XM_027604091.2"/>
</dbReference>
<feature type="region of interest" description="Disordered" evidence="6">
    <location>
        <begin position="88"/>
        <end position="273"/>
    </location>
</feature>
<dbReference type="GeneID" id="113927989"/>
<keyword evidence="9" id="KW-0648">Protein biosynthesis</keyword>
<comment type="subcellular location">
    <subcellularLocation>
        <location evidence="1">Membrane</location>
        <topology evidence="1">Single-pass membrane protein</topology>
    </subcellularLocation>
</comment>
<evidence type="ECO:0000256" key="5">
    <source>
        <dbReference type="ARBA" id="ARBA00023180"/>
    </source>
</evidence>
<dbReference type="Gene3D" id="2.60.40.10">
    <property type="entry name" value="Immunoglobulins"/>
    <property type="match status" value="1"/>
</dbReference>
<dbReference type="GO" id="GO:0009897">
    <property type="term" value="C:external side of plasma membrane"/>
    <property type="evidence" value="ECO:0007669"/>
    <property type="project" value="TreeGrafter"/>
</dbReference>
<feature type="compositionally biased region" description="Pro residues" evidence="6">
    <location>
        <begin position="136"/>
        <end position="145"/>
    </location>
</feature>
<dbReference type="GO" id="GO:0005102">
    <property type="term" value="F:signaling receptor binding"/>
    <property type="evidence" value="ECO:0007669"/>
    <property type="project" value="TreeGrafter"/>
</dbReference>
<keyword evidence="3" id="KW-0391">Immunity</keyword>
<dbReference type="InterPro" id="IPR011162">
    <property type="entry name" value="MHC_I/II-like_Ag-recog"/>
</dbReference>
<dbReference type="GO" id="GO:0042612">
    <property type="term" value="C:MHC class I protein complex"/>
    <property type="evidence" value="ECO:0007669"/>
    <property type="project" value="UniProtKB-KW"/>
</dbReference>
<name>A0A6J2DYX4_ZALCA</name>
<feature type="compositionally biased region" description="Basic residues" evidence="6">
    <location>
        <begin position="185"/>
        <end position="196"/>
    </location>
</feature>
<evidence type="ECO:0000259" key="7">
    <source>
        <dbReference type="Pfam" id="PF00129"/>
    </source>
</evidence>
<dbReference type="InterPro" id="IPR011161">
    <property type="entry name" value="MHC_I-like_Ag-recog"/>
</dbReference>
<reference evidence="9" key="1">
    <citation type="submission" date="2025-08" db="UniProtKB">
        <authorList>
            <consortium name="RefSeq"/>
        </authorList>
    </citation>
    <scope>IDENTIFICATION</scope>
    <source>
        <tissue evidence="9">Blood</tissue>
    </source>
</reference>
<organism evidence="8 9">
    <name type="scientific">Zalophus californianus</name>
    <name type="common">California sealion</name>
    <dbReference type="NCBI Taxonomy" id="9704"/>
    <lineage>
        <taxon>Eukaryota</taxon>
        <taxon>Metazoa</taxon>
        <taxon>Chordata</taxon>
        <taxon>Craniata</taxon>
        <taxon>Vertebrata</taxon>
        <taxon>Euteleostomi</taxon>
        <taxon>Mammalia</taxon>
        <taxon>Eutheria</taxon>
        <taxon>Laurasiatheria</taxon>
        <taxon>Carnivora</taxon>
        <taxon>Caniformia</taxon>
        <taxon>Pinnipedia</taxon>
        <taxon>Otariidae</taxon>
        <taxon>Zalophus</taxon>
    </lineage>
</organism>
<dbReference type="GO" id="GO:0098553">
    <property type="term" value="C:lumenal side of endoplasmic reticulum membrane"/>
    <property type="evidence" value="ECO:0007669"/>
    <property type="project" value="UniProtKB-ARBA"/>
</dbReference>
<dbReference type="SUPFAM" id="SSF48726">
    <property type="entry name" value="Immunoglobulin"/>
    <property type="match status" value="1"/>
</dbReference>
<keyword evidence="8" id="KW-1185">Reference proteome</keyword>
<evidence type="ECO:0000313" key="8">
    <source>
        <dbReference type="Proteomes" id="UP000515165"/>
    </source>
</evidence>
<dbReference type="Pfam" id="PF00129">
    <property type="entry name" value="MHC_I"/>
    <property type="match status" value="1"/>
</dbReference>
<keyword evidence="4" id="KW-0472">Membrane</keyword>
<dbReference type="Gene3D" id="3.30.500.10">
    <property type="entry name" value="MHC class I-like antigen recognition-like"/>
    <property type="match status" value="1"/>
</dbReference>
<feature type="domain" description="MHC class I-like antigen recognition-like" evidence="7">
    <location>
        <begin position="292"/>
        <end position="331"/>
    </location>
</feature>
<feature type="compositionally biased region" description="Basic and acidic residues" evidence="6">
    <location>
        <begin position="240"/>
        <end position="254"/>
    </location>
</feature>
<feature type="compositionally biased region" description="Pro residues" evidence="6">
    <location>
        <begin position="115"/>
        <end position="125"/>
    </location>
</feature>
<dbReference type="GO" id="GO:0042605">
    <property type="term" value="F:peptide antigen binding"/>
    <property type="evidence" value="ECO:0007669"/>
    <property type="project" value="TreeGrafter"/>
</dbReference>
<feature type="compositionally biased region" description="Basic and acidic residues" evidence="6">
    <location>
        <begin position="88"/>
        <end position="112"/>
    </location>
</feature>
<dbReference type="GO" id="GO:0030670">
    <property type="term" value="C:phagocytic vesicle membrane"/>
    <property type="evidence" value="ECO:0007669"/>
    <property type="project" value="UniProtKB-ARBA"/>
</dbReference>
<protein>
    <submittedName>
        <fullName evidence="9">Translation initiation factor IF-2</fullName>
    </submittedName>
</protein>
<dbReference type="AlphaFoldDB" id="A0A6J2DYX4"/>
<dbReference type="GO" id="GO:0005615">
    <property type="term" value="C:extracellular space"/>
    <property type="evidence" value="ECO:0007669"/>
    <property type="project" value="TreeGrafter"/>
</dbReference>
<sequence length="368" mass="39930">METIRHHVTIIHAHRQPGPPAALSRSGPALRAAQLDDVTGSPHPPRGRVLAPGKKTQTLKVWAVRPRTLFLLLSGALAETETWAGECVGREERASAGPERGDLRAGTRDPREGASPPPPAPPRPVLPFSLPASALPSPPPAPAPRAPRREEGRAGSPPLRARRLPLPEVFAHRRVPARPQGAPLRGRRLRGRHAVRAVRQQPGESEDRAAGAVGGAGGAGVLGPGDARRQGPRTAFATEPMDRSRLLQSERGDVWPRLGAGREPPPRVPSVGLRRRGLHRPERGPALLDRGGQMTPRKWEAAGVAEHDSNYVQNECVKSLRRYLENGNQTLQRAEPRKTHVSHHPISDHDVTLRCWALGFYPAEITLT</sequence>
<dbReference type="GO" id="GO:0006955">
    <property type="term" value="P:immune response"/>
    <property type="evidence" value="ECO:0007669"/>
    <property type="project" value="TreeGrafter"/>
</dbReference>
<dbReference type="GO" id="GO:0001916">
    <property type="term" value="P:positive regulation of T cell mediated cytotoxicity"/>
    <property type="evidence" value="ECO:0007669"/>
    <property type="project" value="TreeGrafter"/>
</dbReference>
<dbReference type="KEGG" id="zca:113927989"/>
<dbReference type="InterPro" id="IPR037055">
    <property type="entry name" value="MHC_I-like_Ag-recog_sf"/>
</dbReference>
<dbReference type="InterPro" id="IPR013783">
    <property type="entry name" value="Ig-like_fold"/>
</dbReference>
<evidence type="ECO:0000256" key="3">
    <source>
        <dbReference type="ARBA" id="ARBA00022859"/>
    </source>
</evidence>
<evidence type="ECO:0000313" key="9">
    <source>
        <dbReference type="RefSeq" id="XP_027459892.2"/>
    </source>
</evidence>